<keyword evidence="5 7" id="KW-0597">Phosphoprotein</keyword>
<dbReference type="RefSeq" id="WP_271434647.1">
    <property type="nucleotide sequence ID" value="NZ_CP073355.1"/>
</dbReference>
<comment type="similarity">
    <text evidence="5">Belongs to the CheB family.</text>
</comment>
<evidence type="ECO:0000256" key="2">
    <source>
        <dbReference type="ARBA" id="ARBA00022500"/>
    </source>
</evidence>
<dbReference type="PROSITE" id="PS50110">
    <property type="entry name" value="RESPONSE_REGULATORY"/>
    <property type="match status" value="1"/>
</dbReference>
<dbReference type="InterPro" id="IPR035909">
    <property type="entry name" value="CheB_C"/>
</dbReference>
<keyword evidence="1 5" id="KW-0963">Cytoplasm</keyword>
<gene>
    <name evidence="5 10" type="primary">cheB</name>
    <name evidence="10" type="ORF">KDW03_08460</name>
</gene>
<feature type="modified residue" description="4-aspartylphosphate" evidence="5 7">
    <location>
        <position position="58"/>
    </location>
</feature>
<dbReference type="GO" id="GO:0008168">
    <property type="term" value="F:methyltransferase activity"/>
    <property type="evidence" value="ECO:0007669"/>
    <property type="project" value="UniProtKB-KW"/>
</dbReference>
<evidence type="ECO:0000313" key="10">
    <source>
        <dbReference type="EMBL" id="URA09517.1"/>
    </source>
</evidence>
<dbReference type="InterPro" id="IPR001789">
    <property type="entry name" value="Sig_transdc_resp-reg_receiver"/>
</dbReference>
<dbReference type="EC" id="3.1.1.61" evidence="5"/>
<evidence type="ECO:0000259" key="9">
    <source>
        <dbReference type="PROSITE" id="PS50122"/>
    </source>
</evidence>
<keyword evidence="10" id="KW-0489">Methyltransferase</keyword>
<evidence type="ECO:0000256" key="4">
    <source>
        <dbReference type="ARBA" id="ARBA00048267"/>
    </source>
</evidence>
<reference evidence="10" key="2">
    <citation type="submission" date="2022-06" db="EMBL/GenBank/DDBJ databases">
        <title>Thermospira aquatica gen. nov., sp. nov.</title>
        <authorList>
            <person name="Ben Ali Gam Z."/>
            <person name="Labat M."/>
        </authorList>
    </citation>
    <scope>NUCLEOTIDE SEQUENCE</scope>
    <source>
        <strain evidence="10">F1F22</strain>
    </source>
</reference>
<dbReference type="PROSITE" id="PS50122">
    <property type="entry name" value="CHEB"/>
    <property type="match status" value="1"/>
</dbReference>
<comment type="catalytic activity">
    <reaction evidence="4 5">
        <text>[protein]-L-glutamate 5-O-methyl ester + H2O = L-glutamyl-[protein] + methanol + H(+)</text>
        <dbReference type="Rhea" id="RHEA:23236"/>
        <dbReference type="Rhea" id="RHEA-COMP:10208"/>
        <dbReference type="Rhea" id="RHEA-COMP:10311"/>
        <dbReference type="ChEBI" id="CHEBI:15377"/>
        <dbReference type="ChEBI" id="CHEBI:15378"/>
        <dbReference type="ChEBI" id="CHEBI:17790"/>
        <dbReference type="ChEBI" id="CHEBI:29973"/>
        <dbReference type="ChEBI" id="CHEBI:82795"/>
        <dbReference type="EC" id="3.1.1.61"/>
    </reaction>
</comment>
<protein>
    <recommendedName>
        <fullName evidence="5">Protein-glutamate methylesterase/protein-glutamine glutaminase</fullName>
        <ecNumber evidence="5">3.1.1.61</ecNumber>
        <ecNumber evidence="5">3.5.1.44</ecNumber>
    </recommendedName>
</protein>
<dbReference type="SUPFAM" id="SSF52738">
    <property type="entry name" value="Methylesterase CheB, C-terminal domain"/>
    <property type="match status" value="1"/>
</dbReference>
<keyword evidence="11" id="KW-1185">Reference proteome</keyword>
<dbReference type="SUPFAM" id="SSF52172">
    <property type="entry name" value="CheY-like"/>
    <property type="match status" value="1"/>
</dbReference>
<evidence type="ECO:0000256" key="1">
    <source>
        <dbReference type="ARBA" id="ARBA00022490"/>
    </source>
</evidence>
<evidence type="ECO:0000256" key="7">
    <source>
        <dbReference type="PROSITE-ProRule" id="PRU00169"/>
    </source>
</evidence>
<dbReference type="PANTHER" id="PTHR42872">
    <property type="entry name" value="PROTEIN-GLUTAMATE METHYLESTERASE/PROTEIN-GLUTAMINE GLUTAMINASE"/>
    <property type="match status" value="1"/>
</dbReference>
<dbReference type="GO" id="GO:0008984">
    <property type="term" value="F:protein-glutamate methylesterase activity"/>
    <property type="evidence" value="ECO:0007669"/>
    <property type="project" value="UniProtKB-UniRule"/>
</dbReference>
<sequence>MSNRKIRVLIIDDSVLIRKYVTQILSEINDVEVVGSAPNGKIGLQKIFLYKPDVVILDIEMPEMNGLEVLQYLKDKVETKNRPHVIVFSSVVGDGSPTTWEALSLGAKEIMLKPDSPIYQNLEEVKKEFQLKIEGLFYQLGTSKSEVKPVEKEEDRLLEGVRTSLVGVKEVMKQKPIVPRLVAIGSSTGGPNAIRSIMEHLGELSVPMVIAQHMPPLFTGEFAKNLSLAYRRPVKELTEGEKLQPGFIYVCPGGTHARIDKDGDDLVFHRDEKNYEEFFFKPSVDIFFKSIKEAVGNRVVAVVLSGMGKDGSLEAPSLRKLGAIVLAQDKATSVVWGMPGNAVKSGGVDVVLPIHEMGQAITMLAGKKDV</sequence>
<dbReference type="SMART" id="SM00448">
    <property type="entry name" value="REC"/>
    <property type="match status" value="1"/>
</dbReference>
<comment type="PTM">
    <text evidence="5">Phosphorylated by CheA. Phosphorylation of the N-terminal regulatory domain activates the methylesterase activity.</text>
</comment>
<dbReference type="Gene3D" id="3.40.50.180">
    <property type="entry name" value="Methylesterase CheB, C-terminal domain"/>
    <property type="match status" value="1"/>
</dbReference>
<feature type="active site" evidence="5 6">
    <location>
        <position position="187"/>
    </location>
</feature>
<dbReference type="GO" id="GO:0000156">
    <property type="term" value="F:phosphorelay response regulator activity"/>
    <property type="evidence" value="ECO:0007669"/>
    <property type="project" value="InterPro"/>
</dbReference>
<reference evidence="10" key="1">
    <citation type="submission" date="2021-04" db="EMBL/GenBank/DDBJ databases">
        <authorList>
            <person name="Postec A."/>
        </authorList>
    </citation>
    <scope>NUCLEOTIDE SEQUENCE</scope>
    <source>
        <strain evidence="10">F1F22</strain>
    </source>
</reference>
<evidence type="ECO:0000256" key="6">
    <source>
        <dbReference type="PROSITE-ProRule" id="PRU00050"/>
    </source>
</evidence>
<comment type="function">
    <text evidence="5">Involved in chemotaxis. Part of a chemotaxis signal transduction system that modulates chemotaxis in response to various stimuli. Catalyzes the demethylation of specific methylglutamate residues introduced into the chemoreceptors (methyl-accepting chemotaxis proteins or MCP) by CheR. Also mediates the irreversible deamidation of specific glutamine residues to glutamic acid.</text>
</comment>
<evidence type="ECO:0000256" key="3">
    <source>
        <dbReference type="ARBA" id="ARBA00022801"/>
    </source>
</evidence>
<keyword evidence="3 5" id="KW-0378">Hydrolase</keyword>
<dbReference type="GO" id="GO:0006935">
    <property type="term" value="P:chemotaxis"/>
    <property type="evidence" value="ECO:0007669"/>
    <property type="project" value="UniProtKB-UniRule"/>
</dbReference>
<feature type="domain" description="Response regulatory" evidence="8">
    <location>
        <begin position="7"/>
        <end position="128"/>
    </location>
</feature>
<keyword evidence="2 5" id="KW-0145">Chemotaxis</keyword>
<dbReference type="GO" id="GO:0032259">
    <property type="term" value="P:methylation"/>
    <property type="evidence" value="ECO:0007669"/>
    <property type="project" value="UniProtKB-KW"/>
</dbReference>
<dbReference type="CDD" id="cd17541">
    <property type="entry name" value="REC_CheB-like"/>
    <property type="match status" value="1"/>
</dbReference>
<dbReference type="InterPro" id="IPR011006">
    <property type="entry name" value="CheY-like_superfamily"/>
</dbReference>
<feature type="active site" evidence="5 6">
    <location>
        <position position="213"/>
    </location>
</feature>
<evidence type="ECO:0000313" key="11">
    <source>
        <dbReference type="Proteomes" id="UP001056539"/>
    </source>
</evidence>
<organism evidence="10 11">
    <name type="scientific">Thermospira aquatica</name>
    <dbReference type="NCBI Taxonomy" id="2828656"/>
    <lineage>
        <taxon>Bacteria</taxon>
        <taxon>Pseudomonadati</taxon>
        <taxon>Spirochaetota</taxon>
        <taxon>Spirochaetia</taxon>
        <taxon>Brevinematales</taxon>
        <taxon>Thermospiraceae</taxon>
        <taxon>Thermospira</taxon>
    </lineage>
</organism>
<dbReference type="PIRSF" id="PIRSF000876">
    <property type="entry name" value="RR_chemtxs_CheB"/>
    <property type="match status" value="1"/>
</dbReference>
<dbReference type="InterPro" id="IPR008248">
    <property type="entry name" value="CheB-like"/>
</dbReference>
<evidence type="ECO:0000259" key="8">
    <source>
        <dbReference type="PROSITE" id="PS50110"/>
    </source>
</evidence>
<dbReference type="HAMAP" id="MF_00099">
    <property type="entry name" value="CheB_chemtxs"/>
    <property type="match status" value="1"/>
</dbReference>
<dbReference type="Pfam" id="PF00072">
    <property type="entry name" value="Response_reg"/>
    <property type="match status" value="1"/>
</dbReference>
<dbReference type="Gene3D" id="3.40.50.2300">
    <property type="match status" value="1"/>
</dbReference>
<dbReference type="EC" id="3.5.1.44" evidence="5"/>
<comment type="catalytic activity">
    <reaction evidence="5">
        <text>L-glutaminyl-[protein] + H2O = L-glutamyl-[protein] + NH4(+)</text>
        <dbReference type="Rhea" id="RHEA:16441"/>
        <dbReference type="Rhea" id="RHEA-COMP:10207"/>
        <dbReference type="Rhea" id="RHEA-COMP:10208"/>
        <dbReference type="ChEBI" id="CHEBI:15377"/>
        <dbReference type="ChEBI" id="CHEBI:28938"/>
        <dbReference type="ChEBI" id="CHEBI:29973"/>
        <dbReference type="ChEBI" id="CHEBI:30011"/>
        <dbReference type="EC" id="3.5.1.44"/>
    </reaction>
</comment>
<keyword evidence="10" id="KW-0808">Transferase</keyword>
<dbReference type="InterPro" id="IPR000673">
    <property type="entry name" value="Sig_transdc_resp-reg_Me-estase"/>
</dbReference>
<evidence type="ECO:0000256" key="5">
    <source>
        <dbReference type="HAMAP-Rule" id="MF_00099"/>
    </source>
</evidence>
<feature type="domain" description="CheB-type methylesterase" evidence="9">
    <location>
        <begin position="176"/>
        <end position="368"/>
    </location>
</feature>
<comment type="subcellular location">
    <subcellularLocation>
        <location evidence="5">Cytoplasm</location>
    </subcellularLocation>
</comment>
<dbReference type="GO" id="GO:0050568">
    <property type="term" value="F:protein-glutamine glutaminase activity"/>
    <property type="evidence" value="ECO:0007669"/>
    <property type="project" value="UniProtKB-UniRule"/>
</dbReference>
<name>A0AAX3BB29_9SPIR</name>
<proteinExistence type="inferred from homology"/>
<accession>A0AAX3BB29</accession>
<dbReference type="PANTHER" id="PTHR42872:SF6">
    <property type="entry name" value="PROTEIN-GLUTAMATE METHYLESTERASE_PROTEIN-GLUTAMINE GLUTAMINASE"/>
    <property type="match status" value="1"/>
</dbReference>
<dbReference type="Pfam" id="PF01339">
    <property type="entry name" value="CheB_methylest"/>
    <property type="match status" value="1"/>
</dbReference>
<feature type="active site" evidence="5 6">
    <location>
        <position position="310"/>
    </location>
</feature>
<dbReference type="AlphaFoldDB" id="A0AAX3BB29"/>
<dbReference type="EMBL" id="CP073355">
    <property type="protein sequence ID" value="URA09517.1"/>
    <property type="molecule type" value="Genomic_DNA"/>
</dbReference>
<dbReference type="NCBIfam" id="NF001965">
    <property type="entry name" value="PRK00742.1"/>
    <property type="match status" value="1"/>
</dbReference>
<comment type="domain">
    <text evidence="5">Contains a C-terminal catalytic domain, and an N-terminal region which modulates catalytic activity.</text>
</comment>
<dbReference type="KEGG" id="taqu:KDW03_08460"/>
<dbReference type="Proteomes" id="UP001056539">
    <property type="component" value="Chromosome"/>
</dbReference>
<dbReference type="GO" id="GO:0005737">
    <property type="term" value="C:cytoplasm"/>
    <property type="evidence" value="ECO:0007669"/>
    <property type="project" value="UniProtKB-SubCell"/>
</dbReference>
<dbReference type="CDD" id="cd16432">
    <property type="entry name" value="CheB_Rec"/>
    <property type="match status" value="1"/>
</dbReference>